<dbReference type="GO" id="GO:0009279">
    <property type="term" value="C:cell outer membrane"/>
    <property type="evidence" value="ECO:0007669"/>
    <property type="project" value="UniProtKB-SubCell"/>
</dbReference>
<accession>A0A6A8AGM7</accession>
<feature type="domain" description="LPS-assembly protein LptD central" evidence="3">
    <location>
        <begin position="204"/>
        <end position="272"/>
    </location>
</feature>
<dbReference type="Pfam" id="PF19838">
    <property type="entry name" value="LptD_2"/>
    <property type="match status" value="1"/>
</dbReference>
<dbReference type="GO" id="GO:0015920">
    <property type="term" value="P:lipopolysaccharide transport"/>
    <property type="evidence" value="ECO:0007669"/>
    <property type="project" value="InterPro"/>
</dbReference>
<dbReference type="PANTHER" id="PTHR30189">
    <property type="entry name" value="LPS-ASSEMBLY PROTEIN"/>
    <property type="match status" value="1"/>
</dbReference>
<comment type="subcellular location">
    <subcellularLocation>
        <location evidence="1">Cell outer membrane</location>
    </subcellularLocation>
</comment>
<feature type="domain" description="LptD C-terminal" evidence="2">
    <location>
        <begin position="307"/>
        <end position="689"/>
    </location>
</feature>
<evidence type="ECO:0000313" key="4">
    <source>
        <dbReference type="EMBL" id="MQY48376.1"/>
    </source>
</evidence>
<comment type="caution">
    <text evidence="1">Lacks conserved residue(s) required for the propagation of feature annotation.</text>
</comment>
<dbReference type="Pfam" id="PF04453">
    <property type="entry name" value="LptD"/>
    <property type="match status" value="1"/>
</dbReference>
<keyword evidence="1" id="KW-0472">Membrane</keyword>
<reference evidence="4 5" key="1">
    <citation type="submission" date="2019-11" db="EMBL/GenBank/DDBJ databases">
        <title>Genome analysis of Rhizobacterium cereale a novel genus and species isolated from maize roots in North Spain.</title>
        <authorList>
            <person name="Menendez E."/>
            <person name="Flores-Felix J.D."/>
            <person name="Ramirez-Bahena M.-H."/>
            <person name="Igual J.M."/>
            <person name="Garcia-Fraile P."/>
            <person name="Peix A."/>
            <person name="Velazquez E."/>
        </authorList>
    </citation>
    <scope>NUCLEOTIDE SEQUENCE [LARGE SCALE GENOMIC DNA]</scope>
    <source>
        <strain evidence="4 5">RZME27</strain>
    </source>
</reference>
<dbReference type="PANTHER" id="PTHR30189:SF1">
    <property type="entry name" value="LPS-ASSEMBLY PROTEIN LPTD"/>
    <property type="match status" value="1"/>
</dbReference>
<evidence type="ECO:0000259" key="3">
    <source>
        <dbReference type="Pfam" id="PF19838"/>
    </source>
</evidence>
<protein>
    <recommendedName>
        <fullName evidence="1">LPS-assembly protein LptD</fullName>
    </recommendedName>
</protein>
<comment type="subunit">
    <text evidence="1">Component of the lipopolysaccharide transport and assembly complex.</text>
</comment>
<comment type="similarity">
    <text evidence="1">Belongs to the LptD family.</text>
</comment>
<evidence type="ECO:0000259" key="2">
    <source>
        <dbReference type="Pfam" id="PF04453"/>
    </source>
</evidence>
<dbReference type="InterPro" id="IPR045659">
    <property type="entry name" value="LptD_2"/>
</dbReference>
<keyword evidence="1" id="KW-0732">Signal</keyword>
<keyword evidence="1" id="KW-0998">Cell outer membrane</keyword>
<dbReference type="InterPro" id="IPR050218">
    <property type="entry name" value="LptD"/>
</dbReference>
<dbReference type="EMBL" id="WIXI01000047">
    <property type="protein sequence ID" value="MQY48376.1"/>
    <property type="molecule type" value="Genomic_DNA"/>
</dbReference>
<evidence type="ECO:0000313" key="5">
    <source>
        <dbReference type="Proteomes" id="UP000435138"/>
    </source>
</evidence>
<dbReference type="InterPro" id="IPR007543">
    <property type="entry name" value="LptD_C"/>
</dbReference>
<keyword evidence="5" id="KW-1185">Reference proteome</keyword>
<organism evidence="4 5">
    <name type="scientific">Endobacterium cereale</name>
    <dbReference type="NCBI Taxonomy" id="2663029"/>
    <lineage>
        <taxon>Bacteria</taxon>
        <taxon>Pseudomonadati</taxon>
        <taxon>Pseudomonadota</taxon>
        <taxon>Alphaproteobacteria</taxon>
        <taxon>Hyphomicrobiales</taxon>
        <taxon>Rhizobiaceae</taxon>
        <taxon>Endobacterium</taxon>
    </lineage>
</organism>
<dbReference type="HAMAP" id="MF_01411">
    <property type="entry name" value="LPS_assembly_LptD"/>
    <property type="match status" value="1"/>
</dbReference>
<comment type="function">
    <text evidence="1">Involved in the assembly of lipopolysaccharide (LPS) at the surface of the outer membrane.</text>
</comment>
<evidence type="ECO:0000256" key="1">
    <source>
        <dbReference type="HAMAP-Rule" id="MF_01411"/>
    </source>
</evidence>
<dbReference type="RefSeq" id="WP_410768534.1">
    <property type="nucleotide sequence ID" value="NZ_JAYKOO010000005.1"/>
</dbReference>
<gene>
    <name evidence="1 4" type="primary">lptD</name>
    <name evidence="4" type="ORF">GAO09_20295</name>
</gene>
<dbReference type="GO" id="GO:0043165">
    <property type="term" value="P:Gram-negative-bacterium-type cell outer membrane assembly"/>
    <property type="evidence" value="ECO:0007669"/>
    <property type="project" value="UniProtKB-UniRule"/>
</dbReference>
<sequence precursor="true">MAVTDRGNIRRLCMALLKGVAVCAIAIAPPTISHAQTPSLAPEAADGAKMLLRSNELTYNKDAQKVTAVGGVQIYYNRYRMVAQRVEYDQATGRVMANGDIELIDPEGNRVYADQLDVTDDFGQGFINTLRVETPDNTRMAGESAERLPGDLMVLHNGVYTACLPCVAKPGKAPLWQVKAQRVIQNGQKKTIRLENARFELFGMPIGFLPFIEVPDHTVERKSGFLFPRMSMDDKLGFGLTVPYYHVFSPSMDATLSPTYYSNQGLLLQGEVRNRFETGSHILRFGWIDQKDSGAFDAGTADRNNDERLMVASEGKFEINPRWTFGWKAMLQTDNNFSNTYDLEGVNEDVYTNEVYLRGLGERNYFDLSAYYFDIQDLPDNSDTERRQAIVYPSFDYQYIAPEPVAGGELSVRMNLTNISRRNSDFYLEPGSNVPRFRGLNGSYSRFTTEVEWKRTYNMESGLLLTPLAALRGDLGRHTASSPDLNGVNYAGDFDDSGAASRYMATLGLEARYPILMTTANSSHVIEPIAQLFVRNDEQKAGGLPNEDAQSMVYDASNLFERDKFSGYDRIEGGTRANVGVRYTGSFDNGIGLRGIFGQSYHLAGENSYASADLVNAGAYSGLETDTSDYVAMAAVDLPQGLTLAAQGRFDNRDFDLQRTDASVSYSQPRFSASMIYTQIEPQPDYGAVNSGEYLQSAASVRVNENWSVAGTATWDLKDEEVIRRALGFTYADECTIFTVAYSDEPNSTTASDWAITARLTFRTLGDIQIGSTDLDDTN</sequence>
<feature type="signal peptide" evidence="1">
    <location>
        <begin position="1"/>
        <end position="35"/>
    </location>
</feature>
<proteinExistence type="inferred from homology"/>
<dbReference type="GO" id="GO:1990351">
    <property type="term" value="C:transporter complex"/>
    <property type="evidence" value="ECO:0007669"/>
    <property type="project" value="TreeGrafter"/>
</dbReference>
<feature type="chain" id="PRO_5025735295" description="LPS-assembly protein LptD" evidence="1">
    <location>
        <begin position="36"/>
        <end position="779"/>
    </location>
</feature>
<dbReference type="InterPro" id="IPR020889">
    <property type="entry name" value="LipoPS_assembly_LptD"/>
</dbReference>
<name>A0A6A8AGM7_9HYPH</name>
<dbReference type="Proteomes" id="UP000435138">
    <property type="component" value="Unassembled WGS sequence"/>
</dbReference>
<comment type="caution">
    <text evidence="4">The sequence shown here is derived from an EMBL/GenBank/DDBJ whole genome shotgun (WGS) entry which is preliminary data.</text>
</comment>
<dbReference type="AlphaFoldDB" id="A0A6A8AGM7"/>